<dbReference type="PROSITE" id="PS51257">
    <property type="entry name" value="PROKAR_LIPOPROTEIN"/>
    <property type="match status" value="1"/>
</dbReference>
<keyword evidence="4 7" id="KW-0812">Transmembrane</keyword>
<dbReference type="PANTHER" id="PTHR30043">
    <property type="entry name" value="PHOSPHONATES TRANSPORT SYSTEM PERMEASE PROTEIN"/>
    <property type="match status" value="1"/>
</dbReference>
<organism evidence="8 9">
    <name type="scientific">Ketobacter alkanivorans</name>
    <dbReference type="NCBI Taxonomy" id="1917421"/>
    <lineage>
        <taxon>Bacteria</taxon>
        <taxon>Pseudomonadati</taxon>
        <taxon>Pseudomonadota</taxon>
        <taxon>Gammaproteobacteria</taxon>
        <taxon>Pseudomonadales</taxon>
        <taxon>Ketobacteraceae</taxon>
        <taxon>Ketobacter</taxon>
    </lineage>
</organism>
<accession>A0A2K9LRD7</accession>
<evidence type="ECO:0000313" key="8">
    <source>
        <dbReference type="EMBL" id="AUM14888.1"/>
    </source>
</evidence>
<dbReference type="EMBL" id="CP022684">
    <property type="protein sequence ID" value="AUM14888.1"/>
    <property type="molecule type" value="Genomic_DNA"/>
</dbReference>
<name>A0A2K9LRD7_9GAMM</name>
<dbReference type="GO" id="GO:0005886">
    <property type="term" value="C:plasma membrane"/>
    <property type="evidence" value="ECO:0007669"/>
    <property type="project" value="UniProtKB-SubCell"/>
</dbReference>
<evidence type="ECO:0000256" key="3">
    <source>
        <dbReference type="ARBA" id="ARBA00022475"/>
    </source>
</evidence>
<keyword evidence="9" id="KW-1185">Reference proteome</keyword>
<feature type="transmembrane region" description="Helical" evidence="7">
    <location>
        <begin position="345"/>
        <end position="378"/>
    </location>
</feature>
<keyword evidence="2" id="KW-0813">Transport</keyword>
<comment type="subcellular location">
    <subcellularLocation>
        <location evidence="1">Cell membrane</location>
        <topology evidence="1">Multi-pass membrane protein</topology>
    </subcellularLocation>
</comment>
<evidence type="ECO:0000256" key="5">
    <source>
        <dbReference type="ARBA" id="ARBA00022989"/>
    </source>
</evidence>
<feature type="transmembrane region" description="Helical" evidence="7">
    <location>
        <begin position="299"/>
        <end position="324"/>
    </location>
</feature>
<feature type="transmembrane region" description="Helical" evidence="7">
    <location>
        <begin position="208"/>
        <end position="226"/>
    </location>
</feature>
<feature type="transmembrane region" description="Helical" evidence="7">
    <location>
        <begin position="421"/>
        <end position="440"/>
    </location>
</feature>
<protein>
    <submittedName>
        <fullName evidence="8">ABC transporter permease</fullName>
    </submittedName>
</protein>
<sequence>MKTASFWFAVVGIGCLLLADINISRPDPWHELSLMGQGLMNPHIHSWPETLASIATTLSFALQGIVLAAVSGFILSLGYRWLPVRSLCAFIRSIHELFWALLFIQIVGLSTLTGLLAIAIPYAGTLAKIYGELFEETNPAPINNLAPASSLSKFFYTTLPLAWQPLVAYTRYRFECSIRSSVVLGFIGFPTLGFHLESALSDGHYNEAAALLYILFFVVLSFQIWLRARLLPIYLIASIWYLPPHAATSWETAMRFLTQDIVPAPLRGSWTDSTLNDLSGWFDYLWQNQLWPGLIDTLVLSQIAVVATGLITLICFPLNSTLFFSPIARRLGDSILIFSRSTPEYLLAFIGLLLLGPSMLPAVIALAIHNGAIIAHLVGRYSDQLVLRVDTNQGLDRYFYDVLPRVYRQFLAFLFYRWEVILRETAILGILGITTLGFYIDSAFEEFRFDRAAVLILASAILNMSVDYCARTLRRRMHLKTTPETV</sequence>
<dbReference type="KEGG" id="kak:Kalk_08820"/>
<dbReference type="Gene3D" id="1.10.3720.10">
    <property type="entry name" value="MetI-like"/>
    <property type="match status" value="2"/>
</dbReference>
<proteinExistence type="predicted"/>
<gene>
    <name evidence="8" type="ORF">Kalk_08820</name>
</gene>
<keyword evidence="6 7" id="KW-0472">Membrane</keyword>
<dbReference type="InterPro" id="IPR035906">
    <property type="entry name" value="MetI-like_sf"/>
</dbReference>
<feature type="transmembrane region" description="Helical" evidence="7">
    <location>
        <begin position="97"/>
        <end position="123"/>
    </location>
</feature>
<keyword evidence="3" id="KW-1003">Cell membrane</keyword>
<feature type="transmembrane region" description="Helical" evidence="7">
    <location>
        <begin position="50"/>
        <end position="77"/>
    </location>
</feature>
<evidence type="ECO:0000256" key="1">
    <source>
        <dbReference type="ARBA" id="ARBA00004651"/>
    </source>
</evidence>
<dbReference type="OrthoDB" id="7808588at2"/>
<dbReference type="PANTHER" id="PTHR30043:SF1">
    <property type="entry name" value="ABC TRANSPORT SYSTEM PERMEASE PROTEIN P69"/>
    <property type="match status" value="1"/>
</dbReference>
<dbReference type="AlphaFoldDB" id="A0A2K9LRD7"/>
<keyword evidence="5 7" id="KW-1133">Transmembrane helix</keyword>
<evidence type="ECO:0000256" key="2">
    <source>
        <dbReference type="ARBA" id="ARBA00022448"/>
    </source>
</evidence>
<feature type="transmembrane region" description="Helical" evidence="7">
    <location>
        <begin position="452"/>
        <end position="470"/>
    </location>
</feature>
<dbReference type="SUPFAM" id="SSF161098">
    <property type="entry name" value="MetI-like"/>
    <property type="match status" value="2"/>
</dbReference>
<evidence type="ECO:0000313" key="9">
    <source>
        <dbReference type="Proteomes" id="UP000235116"/>
    </source>
</evidence>
<evidence type="ECO:0000256" key="6">
    <source>
        <dbReference type="ARBA" id="ARBA00023136"/>
    </source>
</evidence>
<dbReference type="Proteomes" id="UP000235116">
    <property type="component" value="Chromosome"/>
</dbReference>
<evidence type="ECO:0000256" key="7">
    <source>
        <dbReference type="SAM" id="Phobius"/>
    </source>
</evidence>
<evidence type="ECO:0000256" key="4">
    <source>
        <dbReference type="ARBA" id="ARBA00022692"/>
    </source>
</evidence>
<reference evidence="9" key="1">
    <citation type="submission" date="2017-08" db="EMBL/GenBank/DDBJ databases">
        <title>Direct submision.</title>
        <authorList>
            <person name="Kim S.-J."/>
            <person name="Rhee S.-K."/>
        </authorList>
    </citation>
    <scope>NUCLEOTIDE SEQUENCE [LARGE SCALE GENOMIC DNA]</scope>
    <source>
        <strain evidence="9">GI5</strain>
    </source>
</reference>